<dbReference type="Gene3D" id="3.90.1150.10">
    <property type="entry name" value="Aspartate Aminotransferase, domain 1"/>
    <property type="match status" value="1"/>
</dbReference>
<comment type="cofactor">
    <cofactor evidence="1 6">
        <name>pyridoxal 5'-phosphate</name>
        <dbReference type="ChEBI" id="CHEBI:597326"/>
    </cofactor>
</comment>
<keyword evidence="4 6" id="KW-0808">Transferase</keyword>
<evidence type="ECO:0000256" key="6">
    <source>
        <dbReference type="RuleBase" id="RU000481"/>
    </source>
</evidence>
<sequence>MKISNRVLNMNFSPIRKLVPLADDARARGLKVYSLNIGQPNVVTPDSFFQGVTNYDEKIVKYSDSRGIPDLINSFIEAYKRWNIDLAKEEILITHGGSEAILFALMAICDPGDEVLVPEPFYSNYNSFAKIAGAKIVPFITKIENKFHLPPKEEIISKITDRTKCILFSNPVNPTGTIYTYDELKMLADIAKEYNLYLISDEVYRQFVYDDIQYVSAMYMEDILDRVILVDSISKHYSACGARIGLVASKNKELINQMLKLCQSRLCVSTIEQYAASNLINTLDSYIEDVRSKYNSRRNLMFDYLSKIPGVICDKPCGAFYILAKLPVDDTEEFAKWLLTDYNYEGRTVMIAPGSGFYGTEGLGKNEARFSFCTSVDDIENAMIILTHAIEAYNNLKTK</sequence>
<accession>A0ABT4DDI5</accession>
<dbReference type="EMBL" id="JAPQFJ010000010">
    <property type="protein sequence ID" value="MCY6959074.1"/>
    <property type="molecule type" value="Genomic_DNA"/>
</dbReference>
<keyword evidence="9" id="KW-1185">Reference proteome</keyword>
<proteinExistence type="inferred from homology"/>
<gene>
    <name evidence="8" type="ORF">OW729_10700</name>
</gene>
<dbReference type="Gene3D" id="3.40.640.10">
    <property type="entry name" value="Type I PLP-dependent aspartate aminotransferase-like (Major domain)"/>
    <property type="match status" value="1"/>
</dbReference>
<dbReference type="CDD" id="cd00609">
    <property type="entry name" value="AAT_like"/>
    <property type="match status" value="1"/>
</dbReference>
<feature type="domain" description="Aminotransferase class I/classII large" evidence="7">
    <location>
        <begin position="56"/>
        <end position="376"/>
    </location>
</feature>
<dbReference type="NCBIfam" id="NF005744">
    <property type="entry name" value="PRK07568.1"/>
    <property type="match status" value="1"/>
</dbReference>
<dbReference type="PANTHER" id="PTHR46383">
    <property type="entry name" value="ASPARTATE AMINOTRANSFERASE"/>
    <property type="match status" value="1"/>
</dbReference>
<dbReference type="Proteomes" id="UP001144612">
    <property type="component" value="Unassembled WGS sequence"/>
</dbReference>
<dbReference type="PRINTS" id="PR00753">
    <property type="entry name" value="ACCSYNTHASE"/>
</dbReference>
<dbReference type="SUPFAM" id="SSF53383">
    <property type="entry name" value="PLP-dependent transferases"/>
    <property type="match status" value="1"/>
</dbReference>
<keyword evidence="5" id="KW-0663">Pyridoxal phosphate</keyword>
<evidence type="ECO:0000256" key="5">
    <source>
        <dbReference type="ARBA" id="ARBA00022898"/>
    </source>
</evidence>
<protein>
    <recommendedName>
        <fullName evidence="6">Aminotransferase</fullName>
        <ecNumber evidence="6">2.6.1.-</ecNumber>
    </recommendedName>
</protein>
<comment type="caution">
    <text evidence="8">The sequence shown here is derived from an EMBL/GenBank/DDBJ whole genome shotgun (WGS) entry which is preliminary data.</text>
</comment>
<evidence type="ECO:0000256" key="2">
    <source>
        <dbReference type="ARBA" id="ARBA00007441"/>
    </source>
</evidence>
<dbReference type="GO" id="GO:0008483">
    <property type="term" value="F:transaminase activity"/>
    <property type="evidence" value="ECO:0007669"/>
    <property type="project" value="UniProtKB-KW"/>
</dbReference>
<reference evidence="8" key="1">
    <citation type="submission" date="2022-12" db="EMBL/GenBank/DDBJ databases">
        <title>Clostridium sp. nov., isolated from industrial wastewater.</title>
        <authorList>
            <person name="Jiayan W."/>
        </authorList>
    </citation>
    <scope>NUCLEOTIDE SEQUENCE</scope>
    <source>
        <strain evidence="8">ZC22-4</strain>
    </source>
</reference>
<comment type="similarity">
    <text evidence="2 6">Belongs to the class-I pyridoxal-phosphate-dependent aminotransferase family.</text>
</comment>
<dbReference type="RefSeq" id="WP_268061496.1">
    <property type="nucleotide sequence ID" value="NZ_JAPQFJ010000010.1"/>
</dbReference>
<evidence type="ECO:0000313" key="8">
    <source>
        <dbReference type="EMBL" id="MCY6959074.1"/>
    </source>
</evidence>
<dbReference type="PANTHER" id="PTHR46383:SF1">
    <property type="entry name" value="ASPARTATE AMINOTRANSFERASE"/>
    <property type="match status" value="1"/>
</dbReference>
<dbReference type="InterPro" id="IPR004839">
    <property type="entry name" value="Aminotransferase_I/II_large"/>
</dbReference>
<evidence type="ECO:0000313" key="9">
    <source>
        <dbReference type="Proteomes" id="UP001144612"/>
    </source>
</evidence>
<dbReference type="InterPro" id="IPR015422">
    <property type="entry name" value="PyrdxlP-dep_Trfase_small"/>
</dbReference>
<name>A0ABT4DDI5_9CLOT</name>
<dbReference type="InterPro" id="IPR004838">
    <property type="entry name" value="NHTrfase_class1_PyrdxlP-BS"/>
</dbReference>
<evidence type="ECO:0000256" key="3">
    <source>
        <dbReference type="ARBA" id="ARBA00022576"/>
    </source>
</evidence>
<evidence type="ECO:0000256" key="4">
    <source>
        <dbReference type="ARBA" id="ARBA00022679"/>
    </source>
</evidence>
<dbReference type="EC" id="2.6.1.-" evidence="6"/>
<keyword evidence="3 6" id="KW-0032">Aminotransferase</keyword>
<dbReference type="InterPro" id="IPR015421">
    <property type="entry name" value="PyrdxlP-dep_Trfase_major"/>
</dbReference>
<evidence type="ECO:0000256" key="1">
    <source>
        <dbReference type="ARBA" id="ARBA00001933"/>
    </source>
</evidence>
<organism evidence="8 9">
    <name type="scientific">Clostridium brassicae</name>
    <dbReference type="NCBI Taxonomy" id="2999072"/>
    <lineage>
        <taxon>Bacteria</taxon>
        <taxon>Bacillati</taxon>
        <taxon>Bacillota</taxon>
        <taxon>Clostridia</taxon>
        <taxon>Eubacteriales</taxon>
        <taxon>Clostridiaceae</taxon>
        <taxon>Clostridium</taxon>
    </lineage>
</organism>
<evidence type="ECO:0000259" key="7">
    <source>
        <dbReference type="Pfam" id="PF00155"/>
    </source>
</evidence>
<dbReference type="Pfam" id="PF00155">
    <property type="entry name" value="Aminotran_1_2"/>
    <property type="match status" value="1"/>
</dbReference>
<dbReference type="PROSITE" id="PS00105">
    <property type="entry name" value="AA_TRANSFER_CLASS_1"/>
    <property type="match status" value="1"/>
</dbReference>
<dbReference type="InterPro" id="IPR015424">
    <property type="entry name" value="PyrdxlP-dep_Trfase"/>
</dbReference>
<dbReference type="InterPro" id="IPR050596">
    <property type="entry name" value="AspAT/PAT-like"/>
</dbReference>